<evidence type="ECO:0000313" key="6">
    <source>
        <dbReference type="EMBL" id="AFC23879.1"/>
    </source>
</evidence>
<dbReference type="InterPro" id="IPR000960">
    <property type="entry name" value="Flavin_mOase"/>
</dbReference>
<keyword evidence="2" id="KW-0285">Flavoprotein</keyword>
<evidence type="ECO:0000313" key="7">
    <source>
        <dbReference type="Proteomes" id="UP000007519"/>
    </source>
</evidence>
<dbReference type="STRING" id="984262.SGRA_1144"/>
<dbReference type="PANTHER" id="PTHR23023">
    <property type="entry name" value="DIMETHYLANILINE MONOOXYGENASE"/>
    <property type="match status" value="1"/>
</dbReference>
<evidence type="ECO:0000256" key="5">
    <source>
        <dbReference type="ARBA" id="ARBA00023002"/>
    </source>
</evidence>
<sequence length="472" mass="53884">MKTVIYWQKVYYSEMLSILRFHQNYIFVPNRKNNVQGPKSLLQTEEKYAIIGAGPSGISAAKALKEQGIPFDGFELGVDVGGLWNINNPNSIVYESAHLISSKKQTEFKDFPMPEHWPDYPSHREMYSYFQAYAEEFDLYPHYSFQTKVIKTERKGEQWEITVEQNGQRSSHLYKGLIIANGMLAQPNYPKFKGEFTGEIWHSSQYKNAAIFEGKRVLIIGAGNSGCDIAVDAAHRSPKVDVSVRRGYYFVPKYIMGKPSDTLGGKWRLPRPLQQWIGGKLLKWVVGDLQHFGFPAPDHKVYESRPVMNTLILQHIGQGDINIRGDIKQFEGQTVHFKDGQKEEYDILMLATGYKLDYPFIDKKELNWQERAPKLYLNMFHPQYDNLFVLGMVEAVGLGWEGRAEQARLVANFIAGLEQGCAEALDFKTKKAGPNPDMTAGYKYLKQDNMPFCVDTSTYRSILEKEAAALPQ</sequence>
<evidence type="ECO:0000256" key="1">
    <source>
        <dbReference type="ARBA" id="ARBA00009183"/>
    </source>
</evidence>
<keyword evidence="7" id="KW-1185">Reference proteome</keyword>
<dbReference type="InterPro" id="IPR036188">
    <property type="entry name" value="FAD/NAD-bd_sf"/>
</dbReference>
<keyword evidence="5" id="KW-0560">Oxidoreductase</keyword>
<dbReference type="Proteomes" id="UP000007519">
    <property type="component" value="Chromosome"/>
</dbReference>
<evidence type="ECO:0000256" key="3">
    <source>
        <dbReference type="ARBA" id="ARBA00022827"/>
    </source>
</evidence>
<dbReference type="RefSeq" id="WP_015691527.1">
    <property type="nucleotide sequence ID" value="NC_016940.1"/>
</dbReference>
<dbReference type="GO" id="GO:0004499">
    <property type="term" value="F:N,N-dimethylaniline monooxygenase activity"/>
    <property type="evidence" value="ECO:0007669"/>
    <property type="project" value="InterPro"/>
</dbReference>
<dbReference type="AlphaFoldDB" id="H6L3Z7"/>
<reference evidence="6 7" key="1">
    <citation type="journal article" date="2012" name="Stand. Genomic Sci.">
        <title>Complete genome sequencing and analysis of Saprospira grandis str. Lewin, a predatory marine bacterium.</title>
        <authorList>
            <person name="Saw J.H."/>
            <person name="Yuryev A."/>
            <person name="Kanbe M."/>
            <person name="Hou S."/>
            <person name="Young A.G."/>
            <person name="Aizawa S."/>
            <person name="Alam M."/>
        </authorList>
    </citation>
    <scope>NUCLEOTIDE SEQUENCE [LARGE SCALE GENOMIC DNA]</scope>
    <source>
        <strain evidence="6 7">Lewin</strain>
    </source>
</reference>
<protein>
    <submittedName>
        <fullName evidence="6">FaD-dependent pyridine nucleotide-disulfide oxidoreductase</fullName>
    </submittedName>
</protein>
<organism evidence="6 7">
    <name type="scientific">Saprospira grandis (strain Lewin)</name>
    <dbReference type="NCBI Taxonomy" id="984262"/>
    <lineage>
        <taxon>Bacteria</taxon>
        <taxon>Pseudomonadati</taxon>
        <taxon>Bacteroidota</taxon>
        <taxon>Saprospiria</taxon>
        <taxon>Saprospirales</taxon>
        <taxon>Saprospiraceae</taxon>
        <taxon>Saprospira</taxon>
    </lineage>
</organism>
<proteinExistence type="inferred from homology"/>
<name>H6L3Z7_SAPGL</name>
<comment type="similarity">
    <text evidence="1">Belongs to the FMO family.</text>
</comment>
<dbReference type="Gene3D" id="3.50.50.60">
    <property type="entry name" value="FAD/NAD(P)-binding domain"/>
    <property type="match status" value="1"/>
</dbReference>
<keyword evidence="3" id="KW-0274">FAD</keyword>
<dbReference type="PRINTS" id="PR00370">
    <property type="entry name" value="FMOXYGENASE"/>
</dbReference>
<dbReference type="HOGENOM" id="CLU_006909_8_3_10"/>
<dbReference type="eggNOG" id="COG2072">
    <property type="taxonomic scope" value="Bacteria"/>
</dbReference>
<dbReference type="EMBL" id="CP002831">
    <property type="protein sequence ID" value="AFC23879.1"/>
    <property type="molecule type" value="Genomic_DNA"/>
</dbReference>
<keyword evidence="4" id="KW-0521">NADP</keyword>
<dbReference type="KEGG" id="sgn:SGRA_1144"/>
<dbReference type="GO" id="GO:0050660">
    <property type="term" value="F:flavin adenine dinucleotide binding"/>
    <property type="evidence" value="ECO:0007669"/>
    <property type="project" value="InterPro"/>
</dbReference>
<dbReference type="InterPro" id="IPR020946">
    <property type="entry name" value="Flavin_mOase-like"/>
</dbReference>
<dbReference type="InterPro" id="IPR050346">
    <property type="entry name" value="FMO-like"/>
</dbReference>
<accession>H6L3Z7</accession>
<dbReference type="SUPFAM" id="SSF51905">
    <property type="entry name" value="FAD/NAD(P)-binding domain"/>
    <property type="match status" value="2"/>
</dbReference>
<dbReference type="GO" id="GO:0050661">
    <property type="term" value="F:NADP binding"/>
    <property type="evidence" value="ECO:0007669"/>
    <property type="project" value="InterPro"/>
</dbReference>
<dbReference type="Pfam" id="PF00743">
    <property type="entry name" value="FMO-like"/>
    <property type="match status" value="1"/>
</dbReference>
<gene>
    <name evidence="6" type="ordered locus">SGRA_1144</name>
</gene>
<evidence type="ECO:0000256" key="2">
    <source>
        <dbReference type="ARBA" id="ARBA00022630"/>
    </source>
</evidence>
<evidence type="ECO:0000256" key="4">
    <source>
        <dbReference type="ARBA" id="ARBA00022857"/>
    </source>
</evidence>